<feature type="domain" description="RecA family profile 1" evidence="4">
    <location>
        <begin position="84"/>
        <end position="272"/>
    </location>
</feature>
<dbReference type="PROSITE" id="PS50162">
    <property type="entry name" value="RECA_2"/>
    <property type="match status" value="1"/>
</dbReference>
<evidence type="ECO:0000259" key="4">
    <source>
        <dbReference type="PROSITE" id="PS50162"/>
    </source>
</evidence>
<keyword evidence="2" id="KW-0539">Nucleus</keyword>
<dbReference type="Pfam" id="PF21794">
    <property type="entry name" value="RAD51D_N"/>
    <property type="match status" value="1"/>
</dbReference>
<evidence type="ECO:0000256" key="1">
    <source>
        <dbReference type="ARBA" id="ARBA00004123"/>
    </source>
</evidence>
<name>A0A7R9KH22_9ACAR</name>
<dbReference type="GO" id="GO:0140664">
    <property type="term" value="F:ATP-dependent DNA damage sensor activity"/>
    <property type="evidence" value="ECO:0007669"/>
    <property type="project" value="InterPro"/>
</dbReference>
<dbReference type="SUPFAM" id="SSF52540">
    <property type="entry name" value="P-loop containing nucleoside triphosphate hydrolases"/>
    <property type="match status" value="1"/>
</dbReference>
<accession>A0A7R9KH22</accession>
<dbReference type="PANTHER" id="PTHR46457:SF1">
    <property type="entry name" value="DNA REPAIR PROTEIN RAD51 HOMOLOG 4"/>
    <property type="match status" value="1"/>
</dbReference>
<feature type="region of interest" description="Disordered" evidence="3">
    <location>
        <begin position="339"/>
        <end position="363"/>
    </location>
</feature>
<dbReference type="Pfam" id="PF06745">
    <property type="entry name" value="ATPase"/>
    <property type="match status" value="1"/>
</dbReference>
<dbReference type="SMART" id="SM00382">
    <property type="entry name" value="AAA"/>
    <property type="match status" value="1"/>
</dbReference>
<dbReference type="EMBL" id="CAJPIZ010001288">
    <property type="protein sequence ID" value="CAG2103227.1"/>
    <property type="molecule type" value="Genomic_DNA"/>
</dbReference>
<evidence type="ECO:0000313" key="5">
    <source>
        <dbReference type="EMBL" id="CAD7622797.1"/>
    </source>
</evidence>
<dbReference type="Proteomes" id="UP000759131">
    <property type="component" value="Unassembled WGS sequence"/>
</dbReference>
<dbReference type="GO" id="GO:0000400">
    <property type="term" value="F:four-way junction DNA binding"/>
    <property type="evidence" value="ECO:0007669"/>
    <property type="project" value="TreeGrafter"/>
</dbReference>
<dbReference type="GO" id="GO:0007131">
    <property type="term" value="P:reciprocal meiotic recombination"/>
    <property type="evidence" value="ECO:0007669"/>
    <property type="project" value="TreeGrafter"/>
</dbReference>
<evidence type="ECO:0000313" key="6">
    <source>
        <dbReference type="Proteomes" id="UP000759131"/>
    </source>
</evidence>
<dbReference type="GO" id="GO:0003697">
    <property type="term" value="F:single-stranded DNA binding"/>
    <property type="evidence" value="ECO:0007669"/>
    <property type="project" value="TreeGrafter"/>
</dbReference>
<dbReference type="InterPro" id="IPR048943">
    <property type="entry name" value="RAD51D_N"/>
</dbReference>
<proteinExistence type="predicted"/>
<dbReference type="GO" id="GO:0000723">
    <property type="term" value="P:telomere maintenance"/>
    <property type="evidence" value="ECO:0007669"/>
    <property type="project" value="TreeGrafter"/>
</dbReference>
<dbReference type="InterPro" id="IPR020588">
    <property type="entry name" value="RecA_ATP-bd"/>
</dbReference>
<protein>
    <recommendedName>
        <fullName evidence="4">RecA family profile 1 domain-containing protein</fullName>
    </recommendedName>
</protein>
<keyword evidence="6" id="KW-1185">Reference proteome</keyword>
<dbReference type="OrthoDB" id="336321at2759"/>
<dbReference type="InterPro" id="IPR003593">
    <property type="entry name" value="AAA+_ATPase"/>
</dbReference>
<dbReference type="GO" id="GO:0005524">
    <property type="term" value="F:ATP binding"/>
    <property type="evidence" value="ECO:0007669"/>
    <property type="project" value="InterPro"/>
</dbReference>
<dbReference type="GO" id="GO:0005657">
    <property type="term" value="C:replication fork"/>
    <property type="evidence" value="ECO:0007669"/>
    <property type="project" value="TreeGrafter"/>
</dbReference>
<dbReference type="PANTHER" id="PTHR46457">
    <property type="entry name" value="DNA REPAIR PROTEIN RAD51 HOMOLOG 4"/>
    <property type="match status" value="1"/>
</dbReference>
<dbReference type="GO" id="GO:0033063">
    <property type="term" value="C:Rad51B-Rad51C-Rad51D-XRCC2 complex"/>
    <property type="evidence" value="ECO:0007669"/>
    <property type="project" value="TreeGrafter"/>
</dbReference>
<gene>
    <name evidence="5" type="ORF">OSB1V03_LOCUS3260</name>
</gene>
<evidence type="ECO:0000256" key="2">
    <source>
        <dbReference type="ARBA" id="ARBA00023242"/>
    </source>
</evidence>
<feature type="compositionally biased region" description="Basic and acidic residues" evidence="3">
    <location>
        <begin position="349"/>
        <end position="363"/>
    </location>
</feature>
<comment type="subcellular location">
    <subcellularLocation>
        <location evidence="1">Nucleus</location>
    </subcellularLocation>
</comment>
<reference evidence="5" key="1">
    <citation type="submission" date="2020-11" db="EMBL/GenBank/DDBJ databases">
        <authorList>
            <person name="Tran Van P."/>
        </authorList>
    </citation>
    <scope>NUCLEOTIDE SEQUENCE</scope>
</reference>
<dbReference type="Gene3D" id="3.40.50.300">
    <property type="entry name" value="P-loop containing nucleotide triphosphate hydrolases"/>
    <property type="match status" value="1"/>
</dbReference>
<dbReference type="InterPro" id="IPR014774">
    <property type="entry name" value="KaiC-like_dom"/>
</dbReference>
<dbReference type="EMBL" id="OC855863">
    <property type="protein sequence ID" value="CAD7622797.1"/>
    <property type="molecule type" value="Genomic_DNA"/>
</dbReference>
<dbReference type="GO" id="GO:0000724">
    <property type="term" value="P:double-strand break repair via homologous recombination"/>
    <property type="evidence" value="ECO:0007669"/>
    <property type="project" value="TreeGrafter"/>
</dbReference>
<dbReference type="GO" id="GO:0042148">
    <property type="term" value="P:DNA strand invasion"/>
    <property type="evidence" value="ECO:0007669"/>
    <property type="project" value="TreeGrafter"/>
</dbReference>
<dbReference type="GO" id="GO:0005815">
    <property type="term" value="C:microtubule organizing center"/>
    <property type="evidence" value="ECO:0007669"/>
    <property type="project" value="TreeGrafter"/>
</dbReference>
<dbReference type="InterPro" id="IPR027417">
    <property type="entry name" value="P-loop_NTPase"/>
</dbReference>
<dbReference type="AlphaFoldDB" id="A0A7R9KH22"/>
<evidence type="ECO:0000256" key="3">
    <source>
        <dbReference type="SAM" id="MobiDB-lite"/>
    </source>
</evidence>
<dbReference type="InterPro" id="IPR051988">
    <property type="entry name" value="HRR_RAD51_Paralog"/>
</dbReference>
<sequence length="363" mass="41025">MSLLLCEDMCEHITEDILKTLVSMKVKSVVDLIGYSLPKLRSDCRQSGLHFETLMDIRNELSERFGAKRVNAFDLYRKPLDDYRVHSFKTGIHELDQILTKGIRRGEVIQIEGNSGSGKTLFCYTLMASVVREFGYKVLYLDTDLGFSAPKVLEILRNRFPSLSDETIEEIMSEMDVLNVFDMPSLFDTIETIDYDLETNADSVFKDLSLLIVDSVSSLMSFALKKSVAIDEKRNRPKNRGFDSLALTTQMGQMLRALADKHSVAVVVTNDLMVAHKNSWNKFCDLCLHFEGQEVVENEPFFTTFTVTQTYDRSIATPIDNMVEISEIGMGSPVAVDCPPEPVVQNRSQRPDESQHDSAIDSD</sequence>
<organism evidence="5">
    <name type="scientific">Medioppia subpectinata</name>
    <dbReference type="NCBI Taxonomy" id="1979941"/>
    <lineage>
        <taxon>Eukaryota</taxon>
        <taxon>Metazoa</taxon>
        <taxon>Ecdysozoa</taxon>
        <taxon>Arthropoda</taxon>
        <taxon>Chelicerata</taxon>
        <taxon>Arachnida</taxon>
        <taxon>Acari</taxon>
        <taxon>Acariformes</taxon>
        <taxon>Sarcoptiformes</taxon>
        <taxon>Oribatida</taxon>
        <taxon>Brachypylina</taxon>
        <taxon>Oppioidea</taxon>
        <taxon>Oppiidae</taxon>
        <taxon>Medioppia</taxon>
    </lineage>
</organism>